<gene>
    <name evidence="1" type="ORF">DXB80_09945</name>
</gene>
<evidence type="ECO:0000313" key="2">
    <source>
        <dbReference type="Proteomes" id="UP000261245"/>
    </source>
</evidence>
<organism evidence="1 2">
    <name type="scientific">Segatella copri</name>
    <dbReference type="NCBI Taxonomy" id="165179"/>
    <lineage>
        <taxon>Bacteria</taxon>
        <taxon>Pseudomonadati</taxon>
        <taxon>Bacteroidota</taxon>
        <taxon>Bacteroidia</taxon>
        <taxon>Bacteroidales</taxon>
        <taxon>Prevotellaceae</taxon>
        <taxon>Segatella</taxon>
    </lineage>
</organism>
<dbReference type="EMBL" id="QSUC01000026">
    <property type="protein sequence ID" value="RGN08150.1"/>
    <property type="molecule type" value="Genomic_DNA"/>
</dbReference>
<evidence type="ECO:0000313" key="1">
    <source>
        <dbReference type="EMBL" id="RGN08150.1"/>
    </source>
</evidence>
<accession>A0AA92VVW8</accession>
<protein>
    <submittedName>
        <fullName evidence="1">Uncharacterized protein</fullName>
    </submittedName>
</protein>
<dbReference type="RefSeq" id="WP_117728409.1">
    <property type="nucleotide sequence ID" value="NZ_QRSU01000024.1"/>
</dbReference>
<proteinExistence type="predicted"/>
<name>A0AA92VVW8_9BACT</name>
<sequence length="473" mass="54202">MTIHPFFKYAMALLMVHNNLQKEEEINEDHILYELENGLNHYALEAPKIAAGRNIIKYRFAKKDADFISPSFINKKAKETIEKLNRKKLTKDKLPLVGNPFAGEFSIFTSQGKGLNERGKPKWTLREYYLGCITLSTPDKPCYRDKKNWCLIPDLELPDMILFINLFEEMYINETKNLLHGKVTWKKGGKYTLHRPRLLNGNFPYAPQTSVMGAVALLGAIGKFAKDAEDRISPEICNVVNRLKNTNIYLVSSDEIKAFSFNHVIIDLASKGELQSIVDSIYRIELFKVGSRSKIDNDIKNEYDRFDLFVSRFLTLFNKASFRGFFSFRAEYPNEMELLLKTYFCIMEKINEDIVNSAIAFGNWLNLQAFTYASKEISVNSNLNEKEKKEKQTELKNKILIQFESAIMSAKTGDALVAFITTRAARLTGYDIDEGAKLFMSKVSCGELPLEQAKNLLIAFSRLKTVNKKNENV</sequence>
<dbReference type="Proteomes" id="UP000261245">
    <property type="component" value="Unassembled WGS sequence"/>
</dbReference>
<comment type="caution">
    <text evidence="1">The sequence shown here is derived from an EMBL/GenBank/DDBJ whole genome shotgun (WGS) entry which is preliminary data.</text>
</comment>
<dbReference type="AlphaFoldDB" id="A0AA92VVW8"/>
<reference evidence="1 2" key="1">
    <citation type="submission" date="2018-08" db="EMBL/GenBank/DDBJ databases">
        <title>A genome reference for cultivated species of the human gut microbiota.</title>
        <authorList>
            <person name="Zou Y."/>
            <person name="Xue W."/>
            <person name="Luo G."/>
        </authorList>
    </citation>
    <scope>NUCLEOTIDE SEQUENCE [LARGE SCALE GENOMIC DNA]</scope>
    <source>
        <strain evidence="1 2">OM06-11</strain>
    </source>
</reference>